<evidence type="ECO:0000313" key="1">
    <source>
        <dbReference type="EMBL" id="CAG8528839.1"/>
    </source>
</evidence>
<reference evidence="1" key="1">
    <citation type="submission" date="2021-06" db="EMBL/GenBank/DDBJ databases">
        <authorList>
            <person name="Kallberg Y."/>
            <person name="Tangrot J."/>
            <person name="Rosling A."/>
        </authorList>
    </citation>
    <scope>NUCLEOTIDE SEQUENCE</scope>
    <source>
        <strain evidence="1">IN212</strain>
    </source>
</reference>
<gene>
    <name evidence="1" type="ORF">RFULGI_LOCUS3696</name>
</gene>
<comment type="caution">
    <text evidence="1">The sequence shown here is derived from an EMBL/GenBank/DDBJ whole genome shotgun (WGS) entry which is preliminary data.</text>
</comment>
<proteinExistence type="predicted"/>
<dbReference type="AlphaFoldDB" id="A0A9N9FDU4"/>
<evidence type="ECO:0000313" key="2">
    <source>
        <dbReference type="Proteomes" id="UP000789396"/>
    </source>
</evidence>
<sequence>MTLLRNLIPGLSREFDPDDLSLDKHQQNNNAWDILEASKEIVKQTPES</sequence>
<keyword evidence="2" id="KW-1185">Reference proteome</keyword>
<organism evidence="1 2">
    <name type="scientific">Racocetra fulgida</name>
    <dbReference type="NCBI Taxonomy" id="60492"/>
    <lineage>
        <taxon>Eukaryota</taxon>
        <taxon>Fungi</taxon>
        <taxon>Fungi incertae sedis</taxon>
        <taxon>Mucoromycota</taxon>
        <taxon>Glomeromycotina</taxon>
        <taxon>Glomeromycetes</taxon>
        <taxon>Diversisporales</taxon>
        <taxon>Gigasporaceae</taxon>
        <taxon>Racocetra</taxon>
    </lineage>
</organism>
<protein>
    <submittedName>
        <fullName evidence="1">18942_t:CDS:1</fullName>
    </submittedName>
</protein>
<dbReference type="EMBL" id="CAJVPZ010003348">
    <property type="protein sequence ID" value="CAG8528839.1"/>
    <property type="molecule type" value="Genomic_DNA"/>
</dbReference>
<feature type="non-terminal residue" evidence="1">
    <location>
        <position position="48"/>
    </location>
</feature>
<dbReference type="Proteomes" id="UP000789396">
    <property type="component" value="Unassembled WGS sequence"/>
</dbReference>
<name>A0A9N9FDU4_9GLOM</name>
<accession>A0A9N9FDU4</accession>